<proteinExistence type="predicted"/>
<feature type="region of interest" description="Disordered" evidence="1">
    <location>
        <begin position="137"/>
        <end position="162"/>
    </location>
</feature>
<sequence length="442" mass="48677">MVVFAALLCMSAATRKAVVRRLTGVAANLLTGVRQQVANLARKLTGAANPDEFFDRFAHREGRLDEDVLVDAENPVPVEEEQIPRRAPAQVYDFLDAQPEPIEVINVNPIPANDEGDINVVDADPEPAQFVGAEPRAENVWEEEGQSEFSLHEEEEKEESLPDVDVVEHDPLADVPELPALSDVAAQELERLALANPLLAPYLKFARDKALRKVPQVVEVAPLPAQDTPKQAPIVSEVSPQLRSPAVAEATVKPKIREEIVSLTAQAEMDEAVAAAKYNQHAANFWISPASSGSVLPGSNSDSPYSPSERFTATVISMRLRKAISRLSGTLKTLTRYVKCKIYPSRMIALQRACRLKLSSLRSAVRQLNPLHVAGVGLSVVYVNWRCWLKRRIIVLYLSHISPYKVLNIALSPWKGYRSAVARQLLLNSLVSSFPSDPKTTL</sequence>
<reference evidence="2" key="1">
    <citation type="submission" date="2020-02" db="EMBL/GenBank/DDBJ databases">
        <title>Comparative analysis of RNA virome composition in rabbits and associated ectoparasites.</title>
        <authorList>
            <person name="Mahar J.E."/>
            <person name="Shi M."/>
            <person name="Hall R.N."/>
            <person name="Strive T."/>
            <person name="Holmes E.C."/>
        </authorList>
    </citation>
    <scope>NUCLEOTIDE SEQUENCE</scope>
    <source>
        <strain evidence="2">GUNCC_DN54311-2</strain>
    </source>
</reference>
<feature type="compositionally biased region" description="Acidic residues" evidence="1">
    <location>
        <begin position="153"/>
        <end position="162"/>
    </location>
</feature>
<protein>
    <submittedName>
        <fullName evidence="2">Uncharacterized protein</fullName>
    </submittedName>
</protein>
<name>A0A6G7PS41_9TOMB</name>
<organism evidence="2">
    <name type="scientific">Gervais tombus-like virus</name>
    <dbReference type="NCBI Taxonomy" id="2716733"/>
    <lineage>
        <taxon>Viruses</taxon>
        <taxon>Riboviria</taxon>
        <taxon>Orthornavirae</taxon>
        <taxon>Kitrinoviricota</taxon>
        <taxon>Tolucaviricetes</taxon>
        <taxon>Tolivirales</taxon>
        <taxon>Tombusviridae</taxon>
    </lineage>
</organism>
<evidence type="ECO:0000256" key="1">
    <source>
        <dbReference type="SAM" id="MobiDB-lite"/>
    </source>
</evidence>
<evidence type="ECO:0000313" key="2">
    <source>
        <dbReference type="EMBL" id="QIJ70123.1"/>
    </source>
</evidence>
<dbReference type="EMBL" id="MT129765">
    <property type="protein sequence ID" value="QIJ70123.1"/>
    <property type="molecule type" value="Genomic_RNA"/>
</dbReference>
<accession>A0A6G7PS41</accession>